<dbReference type="GO" id="GO:0006665">
    <property type="term" value="P:sphingolipid metabolic process"/>
    <property type="evidence" value="ECO:0007669"/>
    <property type="project" value="InterPro"/>
</dbReference>
<dbReference type="InterPro" id="IPR011001">
    <property type="entry name" value="Saposin-like"/>
</dbReference>
<sequence length="951" mass="107440">MSTAGSARLFGALAVFGLVFMSSGTLAEMEMLITQKHVSLVGVHECTYGPSYWCRNITNAASCNAVKHCIQTTWETQTYPEDNDDVCTICKNMVKEARDTLESNTTLDELKQVFYGSCQLLPLKVIKTECKKLADDFIPELVDTLASQMDPNVVCTVSGLCNNAHIDKLLLENKEQPQNEINDYHACEKCAIVMEKGEHLMESMSEDEVLNKMIMLCGELSSYSDVCIDIVYTYRLEIYRALKNDFNKRNVCMLSGMCSEAFHPHADGYERSKNALMGVEISNAGERGRVQIKKSNEVSDDVTCDFCEAMVKHLRDILISNTTEEQFLDVLKGLCKQTKSFSDECLAMVVNNYGRIYQFLVNELNGKKLCTIVGVCSKSQNSHFDLNFAIPMYPLLPIEILQKQEAKEVEKSVLPIIVDEQPPKVQNIKPIKKSPVIDVFYKEMHIVVNDVDLPTDKTICFLCESILNYVQQEVTDPKSESEIRTALKKSCLVLPSLYEDQCKQFVDQYGDAFISLVAQEVDPSIICPELKACPSTDLSVTFNKGSESSNNCQMCVIFMSTLESEITKKDSEEVIKKKLEKLCGRLPQKWKKECNDFVSTQLNSILDMLVAEVKPEEICVMLEVCKPKLLFETSNNDIDTNMVASSGLVTIAFPGYDIGKLLTNNHRMLEEPKVPTPFCLVCTIVMKYLNNVVKDKSNQEEIEQILDSVCRVLPNVEETECQNFVDSNYKNIVTAIQIGTDPGIACMALMVCDEVKTADDRNMNTDKRNLQSITFESVELDKSDECAACEAFTAVFSDRLNNNSVDIDLIDIIEFCDEVDVKHKNKDKNDLLNFLQYGCKLLNQEGTQEDWLIKNLVKMLRVNCKKSAKDLYQNKFHPKCSICKDVIRDIKNKIETSKLEKDVMYRLESLCDPLPNKAKCIDFVESNAEKMMNTLINDIKEESICAEIGYC</sequence>
<dbReference type="PRINTS" id="PR01797">
    <property type="entry name" value="SAPOSIN"/>
</dbReference>
<evidence type="ECO:0000256" key="2">
    <source>
        <dbReference type="ARBA" id="ARBA00022525"/>
    </source>
</evidence>
<feature type="domain" description="Saposin B-type" evidence="8">
    <location>
        <begin position="675"/>
        <end position="756"/>
    </location>
</feature>
<comment type="subcellular location">
    <subcellularLocation>
        <location evidence="1">Secreted</location>
    </subcellularLocation>
</comment>
<proteinExistence type="predicted"/>
<name>A0A5E4M0R2_9HEMI</name>
<dbReference type="Proteomes" id="UP000325440">
    <property type="component" value="Unassembled WGS sequence"/>
</dbReference>
<dbReference type="SMART" id="SM00741">
    <property type="entry name" value="SapB"/>
    <property type="match status" value="7"/>
</dbReference>
<keyword evidence="6" id="KW-0325">Glycoprotein</keyword>
<reference evidence="10 11" key="1">
    <citation type="submission" date="2019-08" db="EMBL/GenBank/DDBJ databases">
        <authorList>
            <person name="Alioto T."/>
            <person name="Alioto T."/>
            <person name="Gomez Garrido J."/>
        </authorList>
    </citation>
    <scope>NUCLEOTIDE SEQUENCE [LARGE SCALE GENOMIC DNA]</scope>
</reference>
<dbReference type="PROSITE" id="PS51110">
    <property type="entry name" value="SAP_A"/>
    <property type="match status" value="1"/>
</dbReference>
<dbReference type="SMART" id="SM00162">
    <property type="entry name" value="SAPA"/>
    <property type="match status" value="1"/>
</dbReference>
<dbReference type="Gene3D" id="1.10.225.10">
    <property type="entry name" value="Saposin-like"/>
    <property type="match status" value="8"/>
</dbReference>
<dbReference type="PANTHER" id="PTHR11480">
    <property type="entry name" value="SAPOSIN-RELATED"/>
    <property type="match status" value="1"/>
</dbReference>
<dbReference type="GO" id="GO:0016020">
    <property type="term" value="C:membrane"/>
    <property type="evidence" value="ECO:0007669"/>
    <property type="project" value="GOC"/>
</dbReference>
<keyword evidence="11" id="KW-1185">Reference proteome</keyword>
<dbReference type="InterPro" id="IPR003119">
    <property type="entry name" value="SAP_A"/>
</dbReference>
<dbReference type="InterPro" id="IPR051428">
    <property type="entry name" value="Sphingo_Act-Surfact_Prot"/>
</dbReference>
<dbReference type="InterPro" id="IPR008138">
    <property type="entry name" value="SapB_2"/>
</dbReference>
<feature type="domain" description="Saposin B-type" evidence="8">
    <location>
        <begin position="876"/>
        <end position="951"/>
    </location>
</feature>
<evidence type="ECO:0000256" key="5">
    <source>
        <dbReference type="ARBA" id="ARBA00023157"/>
    </source>
</evidence>
<evidence type="ECO:0000256" key="3">
    <source>
        <dbReference type="ARBA" id="ARBA00022729"/>
    </source>
</evidence>
<dbReference type="Pfam" id="PF05184">
    <property type="entry name" value="SapB_1"/>
    <property type="match status" value="5"/>
</dbReference>
<feature type="domain" description="Saposin B-type" evidence="8">
    <location>
        <begin position="183"/>
        <end position="262"/>
    </location>
</feature>
<evidence type="ECO:0000256" key="7">
    <source>
        <dbReference type="SAM" id="SignalP"/>
    </source>
</evidence>
<accession>A0A5E4M0R2</accession>
<organism evidence="10 11">
    <name type="scientific">Cinara cedri</name>
    <dbReference type="NCBI Taxonomy" id="506608"/>
    <lineage>
        <taxon>Eukaryota</taxon>
        <taxon>Metazoa</taxon>
        <taxon>Ecdysozoa</taxon>
        <taxon>Arthropoda</taxon>
        <taxon>Hexapoda</taxon>
        <taxon>Insecta</taxon>
        <taxon>Pterygota</taxon>
        <taxon>Neoptera</taxon>
        <taxon>Paraneoptera</taxon>
        <taxon>Hemiptera</taxon>
        <taxon>Sternorrhyncha</taxon>
        <taxon>Aphidomorpha</taxon>
        <taxon>Aphidoidea</taxon>
        <taxon>Aphididae</taxon>
        <taxon>Lachninae</taxon>
        <taxon>Cinara</taxon>
    </lineage>
</organism>
<evidence type="ECO:0000313" key="11">
    <source>
        <dbReference type="Proteomes" id="UP000325440"/>
    </source>
</evidence>
<keyword evidence="4" id="KW-0677">Repeat</keyword>
<protein>
    <submittedName>
        <fullName evidence="10">Saposin B type, region 2,Saposin A-type domain,Saposin-like type B, region 1,Saposin B type</fullName>
    </submittedName>
</protein>
<dbReference type="AlphaFoldDB" id="A0A5E4M0R2"/>
<gene>
    <name evidence="10" type="ORF">CINCED_3A004152</name>
</gene>
<dbReference type="SUPFAM" id="SSF47862">
    <property type="entry name" value="Saposin"/>
    <property type="match status" value="7"/>
</dbReference>
<feature type="domain" description="Saposin B-type" evidence="8">
    <location>
        <begin position="456"/>
        <end position="537"/>
    </location>
</feature>
<dbReference type="Pfam" id="PF02199">
    <property type="entry name" value="SapA"/>
    <property type="match status" value="1"/>
</dbReference>
<feature type="domain" description="Saposin B-type" evidence="8">
    <location>
        <begin position="300"/>
        <end position="380"/>
    </location>
</feature>
<feature type="chain" id="PRO_5022982754" evidence="7">
    <location>
        <begin position="28"/>
        <end position="951"/>
    </location>
</feature>
<dbReference type="GO" id="GO:0005764">
    <property type="term" value="C:lysosome"/>
    <property type="evidence" value="ECO:0007669"/>
    <property type="project" value="InterPro"/>
</dbReference>
<evidence type="ECO:0000256" key="4">
    <source>
        <dbReference type="ARBA" id="ARBA00022737"/>
    </source>
</evidence>
<evidence type="ECO:0000259" key="9">
    <source>
        <dbReference type="PROSITE" id="PS51110"/>
    </source>
</evidence>
<dbReference type="InterPro" id="IPR007856">
    <property type="entry name" value="SapB_1"/>
</dbReference>
<evidence type="ECO:0000256" key="6">
    <source>
        <dbReference type="ARBA" id="ARBA00023180"/>
    </source>
</evidence>
<dbReference type="InterPro" id="IPR008139">
    <property type="entry name" value="SaposinB_dom"/>
</dbReference>
<dbReference type="Pfam" id="PF03489">
    <property type="entry name" value="SapB_2"/>
    <property type="match status" value="3"/>
</dbReference>
<evidence type="ECO:0000256" key="1">
    <source>
        <dbReference type="ARBA" id="ARBA00004613"/>
    </source>
</evidence>
<keyword evidence="2" id="KW-0964">Secreted</keyword>
<feature type="domain" description="Saposin A-type" evidence="9">
    <location>
        <begin position="39"/>
        <end position="79"/>
    </location>
</feature>
<dbReference type="OrthoDB" id="69496at2759"/>
<dbReference type="PROSITE" id="PS50015">
    <property type="entry name" value="SAP_B"/>
    <property type="match status" value="7"/>
</dbReference>
<keyword evidence="3 7" id="KW-0732">Signal</keyword>
<evidence type="ECO:0000259" key="8">
    <source>
        <dbReference type="PROSITE" id="PS50015"/>
    </source>
</evidence>
<dbReference type="PANTHER" id="PTHR11480:SF3">
    <property type="entry name" value="BCDNA.GH08312"/>
    <property type="match status" value="1"/>
</dbReference>
<evidence type="ECO:0000313" key="10">
    <source>
        <dbReference type="EMBL" id="VVC25408.1"/>
    </source>
</evidence>
<feature type="domain" description="Saposin B-type" evidence="8">
    <location>
        <begin position="548"/>
        <end position="629"/>
    </location>
</feature>
<dbReference type="FunFam" id="1.10.225.10:FF:000002">
    <property type="entry name" value="prosaposin isoform X2"/>
    <property type="match status" value="1"/>
</dbReference>
<feature type="domain" description="Saposin B-type" evidence="8">
    <location>
        <begin position="83"/>
        <end position="165"/>
    </location>
</feature>
<keyword evidence="5" id="KW-1015">Disulfide bond</keyword>
<feature type="signal peptide" evidence="7">
    <location>
        <begin position="1"/>
        <end position="27"/>
    </location>
</feature>
<dbReference type="InterPro" id="IPR008373">
    <property type="entry name" value="Saposin"/>
</dbReference>
<dbReference type="EMBL" id="CABPRJ010000012">
    <property type="protein sequence ID" value="VVC25408.1"/>
    <property type="molecule type" value="Genomic_DNA"/>
</dbReference>
<dbReference type="GO" id="GO:0005576">
    <property type="term" value="C:extracellular region"/>
    <property type="evidence" value="ECO:0007669"/>
    <property type="project" value="UniProtKB-SubCell"/>
</dbReference>